<reference evidence="2" key="1">
    <citation type="submission" date="2020-11" db="EMBL/GenBank/DDBJ databases">
        <authorList>
            <consortium name="DOE Joint Genome Institute"/>
            <person name="Ahrendt S."/>
            <person name="Riley R."/>
            <person name="Andreopoulos W."/>
            <person name="Labutti K."/>
            <person name="Pangilinan J."/>
            <person name="Ruiz-Duenas F.J."/>
            <person name="Barrasa J.M."/>
            <person name="Sanchez-Garcia M."/>
            <person name="Camarero S."/>
            <person name="Miyauchi S."/>
            <person name="Serrano A."/>
            <person name="Linde D."/>
            <person name="Babiker R."/>
            <person name="Drula E."/>
            <person name="Ayuso-Fernandez I."/>
            <person name="Pacheco R."/>
            <person name="Padilla G."/>
            <person name="Ferreira P."/>
            <person name="Barriuso J."/>
            <person name="Kellner H."/>
            <person name="Castanera R."/>
            <person name="Alfaro M."/>
            <person name="Ramirez L."/>
            <person name="Pisabarro A.G."/>
            <person name="Kuo A."/>
            <person name="Tritt A."/>
            <person name="Lipzen A."/>
            <person name="He G."/>
            <person name="Yan M."/>
            <person name="Ng V."/>
            <person name="Cullen D."/>
            <person name="Martin F."/>
            <person name="Rosso M.-N."/>
            <person name="Henrissat B."/>
            <person name="Hibbett D."/>
            <person name="Martinez A.T."/>
            <person name="Grigoriev I.V."/>
        </authorList>
    </citation>
    <scope>NUCLEOTIDE SEQUENCE</scope>
    <source>
        <strain evidence="2">CIRM-BRFM 674</strain>
    </source>
</reference>
<sequence length="271" mass="31041">MMFPSSLTSRLKTNYIPTDDELLELRGWYAAPKAKIGKLDAEIERAQTELNALIAQRDELQQMVLDYRALESPLRRFPVDLLREIFLHCLSKENNAIMIAQEAPLVLTHICSSWRSVALSTPTLWASFHLPVPPHNVATTSNFFFRTNSELDSFQAAATESMQKRRRGVEVFLSRSAKCRLDISLHDMEHSPVVPNKYCDIFLDMIIPLSHRWRSMSFTTSRHHLERIAALTNDDVPELEKLVINRTSHQSEPNEGDPVTSWFGSTFFNAN</sequence>
<keyword evidence="3" id="KW-1185">Reference proteome</keyword>
<dbReference type="OrthoDB" id="3051815at2759"/>
<evidence type="ECO:0000256" key="1">
    <source>
        <dbReference type="SAM" id="Coils"/>
    </source>
</evidence>
<proteinExistence type="predicted"/>
<evidence type="ECO:0008006" key="4">
    <source>
        <dbReference type="Google" id="ProtNLM"/>
    </source>
</evidence>
<keyword evidence="1" id="KW-0175">Coiled coil</keyword>
<dbReference type="EMBL" id="MU155312">
    <property type="protein sequence ID" value="KAF9475958.1"/>
    <property type="molecule type" value="Genomic_DNA"/>
</dbReference>
<dbReference type="AlphaFoldDB" id="A0A9P6CXU0"/>
<evidence type="ECO:0000313" key="3">
    <source>
        <dbReference type="Proteomes" id="UP000807469"/>
    </source>
</evidence>
<dbReference type="Proteomes" id="UP000807469">
    <property type="component" value="Unassembled WGS sequence"/>
</dbReference>
<accession>A0A9P6CXU0</accession>
<gene>
    <name evidence="2" type="ORF">BDN70DRAFT_840040</name>
</gene>
<feature type="coiled-coil region" evidence="1">
    <location>
        <begin position="36"/>
        <end position="63"/>
    </location>
</feature>
<feature type="non-terminal residue" evidence="2">
    <location>
        <position position="271"/>
    </location>
</feature>
<evidence type="ECO:0000313" key="2">
    <source>
        <dbReference type="EMBL" id="KAF9475958.1"/>
    </source>
</evidence>
<protein>
    <recommendedName>
        <fullName evidence="4">F-box domain-containing protein</fullName>
    </recommendedName>
</protein>
<comment type="caution">
    <text evidence="2">The sequence shown here is derived from an EMBL/GenBank/DDBJ whole genome shotgun (WGS) entry which is preliminary data.</text>
</comment>
<name>A0A9P6CXU0_9AGAR</name>
<organism evidence="2 3">
    <name type="scientific">Pholiota conissans</name>
    <dbReference type="NCBI Taxonomy" id="109636"/>
    <lineage>
        <taxon>Eukaryota</taxon>
        <taxon>Fungi</taxon>
        <taxon>Dikarya</taxon>
        <taxon>Basidiomycota</taxon>
        <taxon>Agaricomycotina</taxon>
        <taxon>Agaricomycetes</taxon>
        <taxon>Agaricomycetidae</taxon>
        <taxon>Agaricales</taxon>
        <taxon>Agaricineae</taxon>
        <taxon>Strophariaceae</taxon>
        <taxon>Pholiota</taxon>
    </lineage>
</organism>